<keyword evidence="2" id="KW-1185">Reference proteome</keyword>
<name>W6MK25_9ASCO</name>
<dbReference type="HOGENOM" id="CLU_2237004_0_0_1"/>
<evidence type="ECO:0000313" key="1">
    <source>
        <dbReference type="EMBL" id="CDK26666.1"/>
    </source>
</evidence>
<reference evidence="1" key="2">
    <citation type="submission" date="2014-02" db="EMBL/GenBank/DDBJ databases">
        <title>Complete DNA sequence of /Kuraishia capsulata/ illustrates novel genomic features among budding yeasts (/Saccharomycotina/).</title>
        <authorList>
            <person name="Morales L."/>
            <person name="Noel B."/>
            <person name="Porcel B."/>
            <person name="Marcet-Houben M."/>
            <person name="Hullo M-F."/>
            <person name="Sacerdot C."/>
            <person name="Tekaia F."/>
            <person name="Leh-Louis V."/>
            <person name="Despons L."/>
            <person name="Khanna V."/>
            <person name="Aury J-M."/>
            <person name="Barbe V."/>
            <person name="Couloux A."/>
            <person name="Labadie K."/>
            <person name="Pelletier E."/>
            <person name="Souciet J-L."/>
            <person name="Boekhout T."/>
            <person name="Gabaldon T."/>
            <person name="Wincker P."/>
            <person name="Dujon B."/>
        </authorList>
    </citation>
    <scope>NUCLEOTIDE SEQUENCE</scope>
    <source>
        <strain evidence="1">CBS 1993</strain>
    </source>
</reference>
<reference evidence="1" key="1">
    <citation type="submission" date="2013-12" db="EMBL/GenBank/DDBJ databases">
        <authorList>
            <person name="Genoscope - CEA"/>
        </authorList>
    </citation>
    <scope>NUCLEOTIDE SEQUENCE</scope>
    <source>
        <strain evidence="1">CBS 1993</strain>
    </source>
</reference>
<dbReference type="AlphaFoldDB" id="W6MK25"/>
<dbReference type="GeneID" id="34520055"/>
<gene>
    <name evidence="1" type="ORF">KUCA_T00002640001</name>
</gene>
<proteinExistence type="predicted"/>
<sequence length="105" mass="12236">MIFPAGSPISSVFPCRLNRRLGVSMGSSMPTQTFRAFQTFLNFFIPILSPSMAFWQQGQFWHWQQHRHTRCTWASSRQVSGFGMNTADSRLRSSWHPRYQTHHSS</sequence>
<accession>W6MK25</accession>
<dbReference type="RefSeq" id="XP_022458667.1">
    <property type="nucleotide sequence ID" value="XM_022602910.1"/>
</dbReference>
<organism evidence="1 2">
    <name type="scientific">Kuraishia capsulata CBS 1993</name>
    <dbReference type="NCBI Taxonomy" id="1382522"/>
    <lineage>
        <taxon>Eukaryota</taxon>
        <taxon>Fungi</taxon>
        <taxon>Dikarya</taxon>
        <taxon>Ascomycota</taxon>
        <taxon>Saccharomycotina</taxon>
        <taxon>Pichiomycetes</taxon>
        <taxon>Pichiales</taxon>
        <taxon>Pichiaceae</taxon>
        <taxon>Kuraishia</taxon>
    </lineage>
</organism>
<dbReference type="EMBL" id="HG793127">
    <property type="protein sequence ID" value="CDK26666.1"/>
    <property type="molecule type" value="Genomic_DNA"/>
</dbReference>
<protein>
    <submittedName>
        <fullName evidence="1">Uncharacterized protein</fullName>
    </submittedName>
</protein>
<dbReference type="Proteomes" id="UP000019384">
    <property type="component" value="Unassembled WGS sequence"/>
</dbReference>
<evidence type="ECO:0000313" key="2">
    <source>
        <dbReference type="Proteomes" id="UP000019384"/>
    </source>
</evidence>